<comment type="subcellular location">
    <subcellularLocation>
        <location evidence="1">Nucleus</location>
        <location evidence="1">Nucleolus</location>
    </subcellularLocation>
</comment>
<evidence type="ECO:0000313" key="9">
    <source>
        <dbReference type="Proteomes" id="UP000076842"/>
    </source>
</evidence>
<evidence type="ECO:0000313" key="8">
    <source>
        <dbReference type="EMBL" id="KZT55665.1"/>
    </source>
</evidence>
<dbReference type="OrthoDB" id="47732at2759"/>
<dbReference type="GO" id="GO:0005730">
    <property type="term" value="C:nucleolus"/>
    <property type="evidence" value="ECO:0007669"/>
    <property type="project" value="UniProtKB-SubCell"/>
</dbReference>
<dbReference type="AlphaFoldDB" id="A0A165EWI4"/>
<comment type="similarity">
    <text evidence="2">Belongs to the EFG1 family.</text>
</comment>
<dbReference type="InParanoid" id="A0A165EWI4"/>
<dbReference type="Pfam" id="PF10153">
    <property type="entry name" value="Efg1"/>
    <property type="match status" value="1"/>
</dbReference>
<reference evidence="8 9" key="1">
    <citation type="journal article" date="2016" name="Mol. Biol. Evol.">
        <title>Comparative Genomics of Early-Diverging Mushroom-Forming Fungi Provides Insights into the Origins of Lignocellulose Decay Capabilities.</title>
        <authorList>
            <person name="Nagy L.G."/>
            <person name="Riley R."/>
            <person name="Tritt A."/>
            <person name="Adam C."/>
            <person name="Daum C."/>
            <person name="Floudas D."/>
            <person name="Sun H."/>
            <person name="Yadav J.S."/>
            <person name="Pangilinan J."/>
            <person name="Larsson K.H."/>
            <person name="Matsuura K."/>
            <person name="Barry K."/>
            <person name="Labutti K."/>
            <person name="Kuo R."/>
            <person name="Ohm R.A."/>
            <person name="Bhattacharya S.S."/>
            <person name="Shirouzu T."/>
            <person name="Yoshinaga Y."/>
            <person name="Martin F.M."/>
            <person name="Grigoriev I.V."/>
            <person name="Hibbett D.S."/>
        </authorList>
    </citation>
    <scope>NUCLEOTIDE SEQUENCE [LARGE SCALE GENOMIC DNA]</scope>
    <source>
        <strain evidence="8 9">HHB12733</strain>
    </source>
</reference>
<dbReference type="EMBL" id="KV423990">
    <property type="protein sequence ID" value="KZT55665.1"/>
    <property type="molecule type" value="Genomic_DNA"/>
</dbReference>
<keyword evidence="5" id="KW-0698">rRNA processing</keyword>
<feature type="non-terminal residue" evidence="8">
    <location>
        <position position="1"/>
    </location>
</feature>
<evidence type="ECO:0000256" key="4">
    <source>
        <dbReference type="ARBA" id="ARBA00019827"/>
    </source>
</evidence>
<accession>A0A165EWI4</accession>
<dbReference type="GO" id="GO:0000462">
    <property type="term" value="P:maturation of SSU-rRNA from tricistronic rRNA transcript (SSU-rRNA, 5.8S rRNA, LSU-rRNA)"/>
    <property type="evidence" value="ECO:0007669"/>
    <property type="project" value="TreeGrafter"/>
</dbReference>
<keyword evidence="7" id="KW-0539">Nucleus</keyword>
<protein>
    <recommendedName>
        <fullName evidence="3">rRNA-processing protein EFG1</fullName>
    </recommendedName>
    <alternativeName>
        <fullName evidence="4">rRNA-processing protein efg1</fullName>
    </alternativeName>
</protein>
<evidence type="ECO:0000256" key="1">
    <source>
        <dbReference type="ARBA" id="ARBA00004604"/>
    </source>
</evidence>
<dbReference type="Proteomes" id="UP000076842">
    <property type="component" value="Unassembled WGS sequence"/>
</dbReference>
<proteinExistence type="inferred from homology"/>
<evidence type="ECO:0000256" key="2">
    <source>
        <dbReference type="ARBA" id="ARBA00006916"/>
    </source>
</evidence>
<dbReference type="PANTHER" id="PTHR33911">
    <property type="entry name" value="RRNA-PROCESSING PROTEIN EFG1"/>
    <property type="match status" value="1"/>
</dbReference>
<dbReference type="FunCoup" id="A0A165EWI4">
    <property type="interactions" value="34"/>
</dbReference>
<evidence type="ECO:0000256" key="7">
    <source>
        <dbReference type="ARBA" id="ARBA00023242"/>
    </source>
</evidence>
<sequence>AAVKRDAERRQKALEQELETALGGEKERQMAQKYHMVKFFERQKVLRKLLRAKRTLLAGESKGKARKSLEQELEEHRVDLNYILVRPPLPTFVASQSADVLVVAG</sequence>
<evidence type="ECO:0000256" key="5">
    <source>
        <dbReference type="ARBA" id="ARBA00022552"/>
    </source>
</evidence>
<dbReference type="STRING" id="1353952.A0A165EWI4"/>
<evidence type="ECO:0000256" key="3">
    <source>
        <dbReference type="ARBA" id="ARBA00018689"/>
    </source>
</evidence>
<dbReference type="GO" id="GO:0030688">
    <property type="term" value="C:preribosome, small subunit precursor"/>
    <property type="evidence" value="ECO:0007669"/>
    <property type="project" value="TreeGrafter"/>
</dbReference>
<dbReference type="PANTHER" id="PTHR33911:SF1">
    <property type="entry name" value="RRNA-PROCESSING PROTEIN EFG1"/>
    <property type="match status" value="1"/>
</dbReference>
<name>A0A165EWI4_9BASI</name>
<organism evidence="8 9">
    <name type="scientific">Calocera cornea HHB12733</name>
    <dbReference type="NCBI Taxonomy" id="1353952"/>
    <lineage>
        <taxon>Eukaryota</taxon>
        <taxon>Fungi</taxon>
        <taxon>Dikarya</taxon>
        <taxon>Basidiomycota</taxon>
        <taxon>Agaricomycotina</taxon>
        <taxon>Dacrymycetes</taxon>
        <taxon>Dacrymycetales</taxon>
        <taxon>Dacrymycetaceae</taxon>
        <taxon>Calocera</taxon>
    </lineage>
</organism>
<keyword evidence="9" id="KW-1185">Reference proteome</keyword>
<dbReference type="InterPro" id="IPR050786">
    <property type="entry name" value="EFG1_rRNA-proc"/>
</dbReference>
<keyword evidence="6" id="KW-0175">Coiled coil</keyword>
<evidence type="ECO:0000256" key="6">
    <source>
        <dbReference type="ARBA" id="ARBA00023054"/>
    </source>
</evidence>
<gene>
    <name evidence="8" type="ORF">CALCODRAFT_436869</name>
</gene>
<dbReference type="InterPro" id="IPR019310">
    <property type="entry name" value="Efg1"/>
</dbReference>